<evidence type="ECO:0000313" key="2">
    <source>
        <dbReference type="EMBL" id="KAF8446310.1"/>
    </source>
</evidence>
<reference evidence="2" key="2">
    <citation type="journal article" date="2020" name="Nat. Commun.">
        <title>Large-scale genome sequencing of mycorrhizal fungi provides insights into the early evolution of symbiotic traits.</title>
        <authorList>
            <person name="Miyauchi S."/>
            <person name="Kiss E."/>
            <person name="Kuo A."/>
            <person name="Drula E."/>
            <person name="Kohler A."/>
            <person name="Sanchez-Garcia M."/>
            <person name="Morin E."/>
            <person name="Andreopoulos B."/>
            <person name="Barry K.W."/>
            <person name="Bonito G."/>
            <person name="Buee M."/>
            <person name="Carver A."/>
            <person name="Chen C."/>
            <person name="Cichocki N."/>
            <person name="Clum A."/>
            <person name="Culley D."/>
            <person name="Crous P.W."/>
            <person name="Fauchery L."/>
            <person name="Girlanda M."/>
            <person name="Hayes R.D."/>
            <person name="Keri Z."/>
            <person name="LaButti K."/>
            <person name="Lipzen A."/>
            <person name="Lombard V."/>
            <person name="Magnuson J."/>
            <person name="Maillard F."/>
            <person name="Murat C."/>
            <person name="Nolan M."/>
            <person name="Ohm R.A."/>
            <person name="Pangilinan J."/>
            <person name="Pereira M.F."/>
            <person name="Perotto S."/>
            <person name="Peter M."/>
            <person name="Pfister S."/>
            <person name="Riley R."/>
            <person name="Sitrit Y."/>
            <person name="Stielow J.B."/>
            <person name="Szollosi G."/>
            <person name="Zifcakova L."/>
            <person name="Stursova M."/>
            <person name="Spatafora J.W."/>
            <person name="Tedersoo L."/>
            <person name="Vaario L.M."/>
            <person name="Yamada A."/>
            <person name="Yan M."/>
            <person name="Wang P."/>
            <person name="Xu J."/>
            <person name="Bruns T."/>
            <person name="Baldrian P."/>
            <person name="Vilgalys R."/>
            <person name="Dunand C."/>
            <person name="Henrissat B."/>
            <person name="Grigoriev I.V."/>
            <person name="Hibbett D."/>
            <person name="Nagy L.G."/>
            <person name="Martin F.M."/>
        </authorList>
    </citation>
    <scope>NUCLEOTIDE SEQUENCE</scope>
    <source>
        <strain evidence="2">BED1</strain>
    </source>
</reference>
<name>A0AAD4GJS9_BOLED</name>
<protein>
    <submittedName>
        <fullName evidence="2">Uncharacterized protein</fullName>
    </submittedName>
</protein>
<feature type="region of interest" description="Disordered" evidence="1">
    <location>
        <begin position="73"/>
        <end position="119"/>
    </location>
</feature>
<feature type="compositionally biased region" description="Basic and acidic residues" evidence="1">
    <location>
        <begin position="82"/>
        <end position="95"/>
    </location>
</feature>
<comment type="caution">
    <text evidence="2">The sequence shown here is derived from an EMBL/GenBank/DDBJ whole genome shotgun (WGS) entry which is preliminary data.</text>
</comment>
<sequence>MRPVIPTSARGFRPGFGLIPCARRHVHATPWVSKSVKQKITEAADKVNKKVGEGLATAIETGETATERTKETLGAATKHAKGKAEGAKEGVDRVVQKANSASEDVVSGAKEAGKKQKDL</sequence>
<evidence type="ECO:0000256" key="1">
    <source>
        <dbReference type="SAM" id="MobiDB-lite"/>
    </source>
</evidence>
<dbReference type="AlphaFoldDB" id="A0AAD4GJS9"/>
<dbReference type="EMBL" id="WHUW01000005">
    <property type="protein sequence ID" value="KAF8446310.1"/>
    <property type="molecule type" value="Genomic_DNA"/>
</dbReference>
<gene>
    <name evidence="2" type="ORF">L210DRAFT_2969681</name>
</gene>
<proteinExistence type="predicted"/>
<dbReference type="Proteomes" id="UP001194468">
    <property type="component" value="Unassembled WGS sequence"/>
</dbReference>
<organism evidence="2 3">
    <name type="scientific">Boletus edulis BED1</name>
    <dbReference type="NCBI Taxonomy" id="1328754"/>
    <lineage>
        <taxon>Eukaryota</taxon>
        <taxon>Fungi</taxon>
        <taxon>Dikarya</taxon>
        <taxon>Basidiomycota</taxon>
        <taxon>Agaricomycotina</taxon>
        <taxon>Agaricomycetes</taxon>
        <taxon>Agaricomycetidae</taxon>
        <taxon>Boletales</taxon>
        <taxon>Boletineae</taxon>
        <taxon>Boletaceae</taxon>
        <taxon>Boletoideae</taxon>
        <taxon>Boletus</taxon>
    </lineage>
</organism>
<reference evidence="2" key="1">
    <citation type="submission" date="2019-10" db="EMBL/GenBank/DDBJ databases">
        <authorList>
            <consortium name="DOE Joint Genome Institute"/>
            <person name="Kuo A."/>
            <person name="Miyauchi S."/>
            <person name="Kiss E."/>
            <person name="Drula E."/>
            <person name="Kohler A."/>
            <person name="Sanchez-Garcia M."/>
            <person name="Andreopoulos B."/>
            <person name="Barry K.W."/>
            <person name="Bonito G."/>
            <person name="Buee M."/>
            <person name="Carver A."/>
            <person name="Chen C."/>
            <person name="Cichocki N."/>
            <person name="Clum A."/>
            <person name="Culley D."/>
            <person name="Crous P.W."/>
            <person name="Fauchery L."/>
            <person name="Girlanda M."/>
            <person name="Hayes R."/>
            <person name="Keri Z."/>
            <person name="LaButti K."/>
            <person name="Lipzen A."/>
            <person name="Lombard V."/>
            <person name="Magnuson J."/>
            <person name="Maillard F."/>
            <person name="Morin E."/>
            <person name="Murat C."/>
            <person name="Nolan M."/>
            <person name="Ohm R."/>
            <person name="Pangilinan J."/>
            <person name="Pereira M."/>
            <person name="Perotto S."/>
            <person name="Peter M."/>
            <person name="Riley R."/>
            <person name="Sitrit Y."/>
            <person name="Stielow B."/>
            <person name="Szollosi G."/>
            <person name="Zifcakova L."/>
            <person name="Stursova M."/>
            <person name="Spatafora J.W."/>
            <person name="Tedersoo L."/>
            <person name="Vaario L.-M."/>
            <person name="Yamada A."/>
            <person name="Yan M."/>
            <person name="Wang P."/>
            <person name="Xu J."/>
            <person name="Bruns T."/>
            <person name="Baldrian P."/>
            <person name="Vilgalys R."/>
            <person name="Henrissat B."/>
            <person name="Grigoriev I.V."/>
            <person name="Hibbett D."/>
            <person name="Nagy L.G."/>
            <person name="Martin F.M."/>
        </authorList>
    </citation>
    <scope>NUCLEOTIDE SEQUENCE</scope>
    <source>
        <strain evidence="2">BED1</strain>
    </source>
</reference>
<accession>A0AAD4GJS9</accession>
<keyword evidence="3" id="KW-1185">Reference proteome</keyword>
<evidence type="ECO:0000313" key="3">
    <source>
        <dbReference type="Proteomes" id="UP001194468"/>
    </source>
</evidence>